<proteinExistence type="predicted"/>
<dbReference type="Gene3D" id="3.30.70.1890">
    <property type="match status" value="1"/>
</dbReference>
<dbReference type="Proteomes" id="UP000279860">
    <property type="component" value="Unassembled WGS sequence"/>
</dbReference>
<name>A0A3P1YJ66_TANFO</name>
<evidence type="ECO:0000313" key="1">
    <source>
        <dbReference type="EMBL" id="RRD70982.1"/>
    </source>
</evidence>
<protein>
    <submittedName>
        <fullName evidence="1">Uncharacterized protein</fullName>
    </submittedName>
</protein>
<dbReference type="AlphaFoldDB" id="A0A3P1YJ66"/>
<dbReference type="RefSeq" id="WP_124790821.1">
    <property type="nucleotide sequence ID" value="NZ_RQYN01000066.1"/>
</dbReference>
<reference evidence="1 2" key="1">
    <citation type="submission" date="2018-11" db="EMBL/GenBank/DDBJ databases">
        <title>Genomes From Bacteria Associated with the Canine Oral Cavity: a Test Case for Automated Genome-Based Taxonomic Assignment.</title>
        <authorList>
            <person name="Coil D.A."/>
            <person name="Jospin G."/>
            <person name="Darling A.E."/>
            <person name="Wallis C."/>
            <person name="Davis I.J."/>
            <person name="Harris S."/>
            <person name="Eisen J.A."/>
            <person name="Holcombe L.J."/>
            <person name="O'Flynn C."/>
        </authorList>
    </citation>
    <scope>NUCLEOTIDE SEQUENCE [LARGE SCALE GENOMIC DNA]</scope>
    <source>
        <strain evidence="1 2">OH1426_COT-023</strain>
    </source>
</reference>
<gene>
    <name evidence="1" type="ORF">EII41_12240</name>
</gene>
<dbReference type="EMBL" id="RQYN01000066">
    <property type="protein sequence ID" value="RRD70982.1"/>
    <property type="molecule type" value="Genomic_DNA"/>
</dbReference>
<evidence type="ECO:0000313" key="2">
    <source>
        <dbReference type="Proteomes" id="UP000279860"/>
    </source>
</evidence>
<accession>A0A3P1YJ66</accession>
<comment type="caution">
    <text evidence="1">The sequence shown here is derived from an EMBL/GenBank/DDBJ whole genome shotgun (WGS) entry which is preliminary data.</text>
</comment>
<sequence>MRLYIKILEAKERVDFNYQPLLTGCLHKWLGRDNLEHGKMSLYSFSWLQNVDVLKNGIKIKNGSQFFLSFHDQSLVKTVVRNIIDNPEMFSGAKVFDIRIQETPVFSGSVLNRVGNP</sequence>
<organism evidence="1 2">
    <name type="scientific">Tannerella forsythia</name>
    <name type="common">Bacteroides forsythus</name>
    <dbReference type="NCBI Taxonomy" id="28112"/>
    <lineage>
        <taxon>Bacteria</taxon>
        <taxon>Pseudomonadati</taxon>
        <taxon>Bacteroidota</taxon>
        <taxon>Bacteroidia</taxon>
        <taxon>Bacteroidales</taxon>
        <taxon>Tannerellaceae</taxon>
        <taxon>Tannerella</taxon>
    </lineage>
</organism>
<dbReference type="InterPro" id="IPR045747">
    <property type="entry name" value="CRISPR-assoc_prot_Cas6_N_sf"/>
</dbReference>